<evidence type="ECO:0000256" key="6">
    <source>
        <dbReference type="ARBA" id="ARBA00022692"/>
    </source>
</evidence>
<dbReference type="NCBIfam" id="NF011745">
    <property type="entry name" value="PRK15198.1"/>
    <property type="match status" value="1"/>
</dbReference>
<keyword evidence="8 10" id="KW-0472">Membrane</keyword>
<protein>
    <submittedName>
        <fullName evidence="13">Fimbrial biogenesis usher protein</fullName>
    </submittedName>
</protein>
<evidence type="ECO:0000256" key="5">
    <source>
        <dbReference type="ARBA" id="ARBA00022558"/>
    </source>
</evidence>
<accession>A0ABV0HIN6</accession>
<sequence length="858" mass="93021">MHVARPGIRGWLTPVALAVMGVLIVQKGWAENYFNPAFLSDDPSAVADLSHFDNSEQMPGTYRVDIYLNTALFATRDVRFHAVKAAVDNSGLAACLTPEMLAQMGVDLPVLMAHKQSGCIDIAQAIPAATSHFDFANQRLDISIPQAALKNDARGYIPPEQWDEGINALLLNYTFTGSHNSDHSEEGEDSDSHFLGLNSGLNLGPWRLRDYSTWNQDSGGDDRGRWQHINTYLKRDIIPLKGELTAGDSYTPSDVFDSLPFRGVQVASDDNMLPDSMKGFAPTIHGIAKSNAQVTIRQNHYVIYQSYVPPGAFTINDLYPTSSSGDLTVEVKESDGSVSSYNVPYSAVPILQREGRVKYALTVAKYRGDSSEKEDVGFGQGTLLWGLAHGITLYGGVQASSRYRAGALGSGVNLGDLGAVSLDITQAYSQLADNSDHQGQSIRFLYAKSLAVTGTHVQLLGYRYSTSGFYTLDETTWKQMSGYTGDEDDEDEKADWSNYYSLYYTKRGKVQINVSQPLGKLGSVFVTGSQQSYWHTDETQTLMQVGYSDVLAGINWSLTYNDTHSPGDAQHDRMLALSLSLPVGQWLHPGGDAQQAHHNVYATYSTSSDNHHSVSQNAGISGTLLEDNNLSYSVQQGYQNQGVGRSGTASLEYDGAYGNLSLGYNDSQNGDYQQVNYGLSGGIVAHSHGITLSQPLGDTNVLIAAPGADDVKVDDQPGIHTDSRGYAVVPYATTYRENRMALDVNSMPDNVDIDDAVTSVVPTEGALVRASFKARVGERALLTLRHLGKAVPFGATAVSGDSGEESIVGEHGELYLAGLAPQGMISAQWGRNPDQRCTARYQLPAASELLVRQTVDCQ</sequence>
<dbReference type="InterPro" id="IPR037224">
    <property type="entry name" value="PapC_N_sf"/>
</dbReference>
<evidence type="ECO:0000256" key="4">
    <source>
        <dbReference type="ARBA" id="ARBA00022452"/>
    </source>
</evidence>
<dbReference type="InterPro" id="IPR025885">
    <property type="entry name" value="PapC_N"/>
</dbReference>
<dbReference type="InterPro" id="IPR018030">
    <property type="entry name" value="Fimbrial_membr_usher_CS"/>
</dbReference>
<comment type="similarity">
    <text evidence="2 10">Belongs to the fimbrial export usher family.</text>
</comment>
<organism evidence="13 14">
    <name type="scientific">Pseudocitrobacter cyperus</name>
    <dbReference type="NCBI Taxonomy" id="3112843"/>
    <lineage>
        <taxon>Bacteria</taxon>
        <taxon>Pseudomonadati</taxon>
        <taxon>Pseudomonadota</taxon>
        <taxon>Gammaproteobacteria</taxon>
        <taxon>Enterobacterales</taxon>
        <taxon>Enterobacteriaceae</taxon>
        <taxon>Pseudocitrobacter</taxon>
    </lineage>
</organism>
<dbReference type="SUPFAM" id="SSF141729">
    <property type="entry name" value="FimD N-terminal domain-like"/>
    <property type="match status" value="1"/>
</dbReference>
<evidence type="ECO:0000256" key="2">
    <source>
        <dbReference type="ARBA" id="ARBA00008064"/>
    </source>
</evidence>
<dbReference type="PANTHER" id="PTHR30451:SF21">
    <property type="entry name" value="FIMBRIAL USHER DOMAIN-CONTAINING PROTEIN YDET-RELATED"/>
    <property type="match status" value="1"/>
</dbReference>
<evidence type="ECO:0000259" key="11">
    <source>
        <dbReference type="Pfam" id="PF13953"/>
    </source>
</evidence>
<comment type="caution">
    <text evidence="13">The sequence shown here is derived from an EMBL/GenBank/DDBJ whole genome shotgun (WGS) entry which is preliminary data.</text>
</comment>
<feature type="domain" description="PapC N-terminal" evidence="12">
    <location>
        <begin position="33"/>
        <end position="176"/>
    </location>
</feature>
<evidence type="ECO:0000256" key="10">
    <source>
        <dbReference type="RuleBase" id="RU003884"/>
    </source>
</evidence>
<evidence type="ECO:0000256" key="3">
    <source>
        <dbReference type="ARBA" id="ARBA00022448"/>
    </source>
</evidence>
<proteinExistence type="inferred from homology"/>
<dbReference type="Gene3D" id="2.60.40.3110">
    <property type="match status" value="1"/>
</dbReference>
<evidence type="ECO:0000259" key="12">
    <source>
        <dbReference type="Pfam" id="PF13954"/>
    </source>
</evidence>
<dbReference type="Gene3D" id="2.60.40.2610">
    <property type="entry name" value="Outer membrane usher protein FimD, plug domain"/>
    <property type="match status" value="1"/>
</dbReference>
<dbReference type="PROSITE" id="PS01151">
    <property type="entry name" value="FIMBRIAL_USHER"/>
    <property type="match status" value="1"/>
</dbReference>
<comment type="subcellular location">
    <subcellularLocation>
        <location evidence="1 10">Cell outer membrane</location>
        <topology evidence="1 10">Multi-pass membrane protein</topology>
    </subcellularLocation>
</comment>
<reference evidence="13 14" key="1">
    <citation type="submission" date="2024-01" db="EMBL/GenBank/DDBJ databases">
        <title>Pseudocitrobacter sp. Endophytic strain Cyp-38L.</title>
        <authorList>
            <person name="Amer M.A."/>
            <person name="Hamed S.M."/>
        </authorList>
    </citation>
    <scope>NUCLEOTIDE SEQUENCE [LARGE SCALE GENOMIC DNA]</scope>
    <source>
        <strain evidence="13 14">Cyp38S</strain>
    </source>
</reference>
<dbReference type="InterPro" id="IPR042186">
    <property type="entry name" value="FimD_plug_dom"/>
</dbReference>
<evidence type="ECO:0000256" key="7">
    <source>
        <dbReference type="ARBA" id="ARBA00022729"/>
    </source>
</evidence>
<dbReference type="RefSeq" id="WP_347794579.1">
    <property type="nucleotide sequence ID" value="NZ_JAYMYY010000002.1"/>
</dbReference>
<feature type="domain" description="PapC-like C-terminal" evidence="11">
    <location>
        <begin position="781"/>
        <end position="845"/>
    </location>
</feature>
<keyword evidence="6 10" id="KW-0812">Transmembrane</keyword>
<gene>
    <name evidence="13" type="ORF">VSR74_09945</name>
</gene>
<dbReference type="Pfam" id="PF13954">
    <property type="entry name" value="PapC_N"/>
    <property type="match status" value="1"/>
</dbReference>
<dbReference type="Proteomes" id="UP001444146">
    <property type="component" value="Unassembled WGS sequence"/>
</dbReference>
<dbReference type="EMBL" id="JAYMYY010000002">
    <property type="protein sequence ID" value="MEO3990138.1"/>
    <property type="molecule type" value="Genomic_DNA"/>
</dbReference>
<evidence type="ECO:0000313" key="13">
    <source>
        <dbReference type="EMBL" id="MEO3990138.1"/>
    </source>
</evidence>
<keyword evidence="7" id="KW-0732">Signal</keyword>
<dbReference type="InterPro" id="IPR043142">
    <property type="entry name" value="PapC-like_C_sf"/>
</dbReference>
<dbReference type="Gene3D" id="3.10.20.410">
    <property type="match status" value="1"/>
</dbReference>
<dbReference type="PANTHER" id="PTHR30451">
    <property type="entry name" value="OUTER MEMBRANE USHER PROTEIN"/>
    <property type="match status" value="1"/>
</dbReference>
<evidence type="ECO:0000256" key="8">
    <source>
        <dbReference type="ARBA" id="ARBA00023136"/>
    </source>
</evidence>
<evidence type="ECO:0000256" key="9">
    <source>
        <dbReference type="ARBA" id="ARBA00023237"/>
    </source>
</evidence>
<dbReference type="NCBIfam" id="NF011740">
    <property type="entry name" value="PRK15193.1"/>
    <property type="match status" value="1"/>
</dbReference>
<evidence type="ECO:0000313" key="14">
    <source>
        <dbReference type="Proteomes" id="UP001444146"/>
    </source>
</evidence>
<dbReference type="InterPro" id="IPR025949">
    <property type="entry name" value="PapC-like_C"/>
</dbReference>
<dbReference type="Pfam" id="PF00577">
    <property type="entry name" value="Usher"/>
    <property type="match status" value="1"/>
</dbReference>
<dbReference type="Pfam" id="PF13953">
    <property type="entry name" value="PapC_C"/>
    <property type="match status" value="1"/>
</dbReference>
<dbReference type="InterPro" id="IPR000015">
    <property type="entry name" value="Fimb_usher"/>
</dbReference>
<keyword evidence="9 10" id="KW-0998">Cell outer membrane</keyword>
<keyword evidence="3 10" id="KW-0813">Transport</keyword>
<keyword evidence="14" id="KW-1185">Reference proteome</keyword>
<dbReference type="Gene3D" id="2.60.40.2070">
    <property type="match status" value="1"/>
</dbReference>
<keyword evidence="4" id="KW-1134">Transmembrane beta strand</keyword>
<keyword evidence="5 10" id="KW-1029">Fimbrium biogenesis</keyword>
<evidence type="ECO:0000256" key="1">
    <source>
        <dbReference type="ARBA" id="ARBA00004571"/>
    </source>
</evidence>
<name>A0ABV0HIN6_9ENTR</name>